<dbReference type="FunFam" id="3.40.50.2300:FF:000001">
    <property type="entry name" value="DNA-binding response regulator PhoB"/>
    <property type="match status" value="1"/>
</dbReference>
<dbReference type="GO" id="GO:0005829">
    <property type="term" value="C:cytosol"/>
    <property type="evidence" value="ECO:0007669"/>
    <property type="project" value="TreeGrafter"/>
</dbReference>
<protein>
    <submittedName>
        <fullName evidence="12">Two-component system OmpR family response regulator/two-component system response regulator CpxR</fullName>
    </submittedName>
</protein>
<dbReference type="PROSITE" id="PS51755">
    <property type="entry name" value="OMPR_PHOB"/>
    <property type="match status" value="1"/>
</dbReference>
<dbReference type="Gene3D" id="6.10.250.690">
    <property type="match status" value="1"/>
</dbReference>
<evidence type="ECO:0000256" key="3">
    <source>
        <dbReference type="ARBA" id="ARBA00022553"/>
    </source>
</evidence>
<evidence type="ECO:0000256" key="2">
    <source>
        <dbReference type="ARBA" id="ARBA00022490"/>
    </source>
</evidence>
<sequence>MNRLLLVDDDVELAEMLRDYLAQEGFAVTLAHDGEAGAQEALSGQYALIVLDVMMPRASGVEVLGRVRSQISTPIIMLTAKGDDVDRIIGLEMGADDYVPKPCTPRELVARIRAVLRRVNSTPTESADNLLQIGELTLWPGKRTAQWRNAPLELTSTEFNLLLQLARNAGRVVSKRELSEQALGRSLTRFDRSIDVHLSSIRHKLGRRPDGQSWIETIRGIGYQFIRE</sequence>
<dbReference type="Pfam" id="PF00072">
    <property type="entry name" value="Response_reg"/>
    <property type="match status" value="1"/>
</dbReference>
<evidence type="ECO:0000259" key="10">
    <source>
        <dbReference type="PROSITE" id="PS50110"/>
    </source>
</evidence>
<keyword evidence="3 8" id="KW-0597">Phosphoprotein</keyword>
<comment type="caution">
    <text evidence="12">The sequence shown here is derived from an EMBL/GenBank/DDBJ whole genome shotgun (WGS) entry which is preliminary data.</text>
</comment>
<dbReference type="GO" id="GO:0032993">
    <property type="term" value="C:protein-DNA complex"/>
    <property type="evidence" value="ECO:0007669"/>
    <property type="project" value="TreeGrafter"/>
</dbReference>
<keyword evidence="13" id="KW-1185">Reference proteome</keyword>
<evidence type="ECO:0000256" key="1">
    <source>
        <dbReference type="ARBA" id="ARBA00004496"/>
    </source>
</evidence>
<dbReference type="PROSITE" id="PS50110">
    <property type="entry name" value="RESPONSE_REGULATORY"/>
    <property type="match status" value="1"/>
</dbReference>
<feature type="domain" description="Response regulatory" evidence="10">
    <location>
        <begin position="3"/>
        <end position="116"/>
    </location>
</feature>
<dbReference type="InterPro" id="IPR036388">
    <property type="entry name" value="WH-like_DNA-bd_sf"/>
</dbReference>
<evidence type="ECO:0000313" key="12">
    <source>
        <dbReference type="EMBL" id="PXX79193.1"/>
    </source>
</evidence>
<dbReference type="OrthoDB" id="5295288at2"/>
<dbReference type="Proteomes" id="UP000247555">
    <property type="component" value="Unassembled WGS sequence"/>
</dbReference>
<dbReference type="GO" id="GO:0000156">
    <property type="term" value="F:phosphorelay response regulator activity"/>
    <property type="evidence" value="ECO:0007669"/>
    <property type="project" value="TreeGrafter"/>
</dbReference>
<dbReference type="InterPro" id="IPR001789">
    <property type="entry name" value="Sig_transdc_resp-reg_receiver"/>
</dbReference>
<dbReference type="EMBL" id="QJKI01000008">
    <property type="protein sequence ID" value="PXX79193.1"/>
    <property type="molecule type" value="Genomic_DNA"/>
</dbReference>
<feature type="DNA-binding region" description="OmpR/PhoB-type" evidence="9">
    <location>
        <begin position="128"/>
        <end position="227"/>
    </location>
</feature>
<dbReference type="SMART" id="SM00448">
    <property type="entry name" value="REC"/>
    <property type="match status" value="1"/>
</dbReference>
<dbReference type="PANTHER" id="PTHR48111:SF39">
    <property type="entry name" value="TRANSCRIPTIONAL REGULATORY PROTEIN CPXR"/>
    <property type="match status" value="1"/>
</dbReference>
<feature type="domain" description="OmpR/PhoB-type" evidence="11">
    <location>
        <begin position="128"/>
        <end position="227"/>
    </location>
</feature>
<keyword evidence="4" id="KW-0902">Two-component regulatory system</keyword>
<evidence type="ECO:0000313" key="13">
    <source>
        <dbReference type="Proteomes" id="UP000247555"/>
    </source>
</evidence>
<dbReference type="InterPro" id="IPR011006">
    <property type="entry name" value="CheY-like_superfamily"/>
</dbReference>
<gene>
    <name evidence="12" type="ORF">DFR34_10885</name>
</gene>
<evidence type="ECO:0000256" key="5">
    <source>
        <dbReference type="ARBA" id="ARBA00023015"/>
    </source>
</evidence>
<dbReference type="AlphaFoldDB" id="A0A318L0Y4"/>
<evidence type="ECO:0000256" key="4">
    <source>
        <dbReference type="ARBA" id="ARBA00023012"/>
    </source>
</evidence>
<dbReference type="GO" id="GO:0006355">
    <property type="term" value="P:regulation of DNA-templated transcription"/>
    <property type="evidence" value="ECO:0007669"/>
    <property type="project" value="InterPro"/>
</dbReference>
<reference evidence="12 13" key="1">
    <citation type="submission" date="2018-05" db="EMBL/GenBank/DDBJ databases">
        <title>Genomic Encyclopedia of Type Strains, Phase IV (KMG-IV): sequencing the most valuable type-strain genomes for metagenomic binning, comparative biology and taxonomic classification.</title>
        <authorList>
            <person name="Goeker M."/>
        </authorList>
    </citation>
    <scope>NUCLEOTIDE SEQUENCE [LARGE SCALE GENOMIC DNA]</scope>
    <source>
        <strain evidence="12 13">DSM 29661</strain>
    </source>
</reference>
<dbReference type="PANTHER" id="PTHR48111">
    <property type="entry name" value="REGULATOR OF RPOS"/>
    <property type="match status" value="1"/>
</dbReference>
<evidence type="ECO:0000259" key="11">
    <source>
        <dbReference type="PROSITE" id="PS51755"/>
    </source>
</evidence>
<evidence type="ECO:0000256" key="7">
    <source>
        <dbReference type="ARBA" id="ARBA00023163"/>
    </source>
</evidence>
<dbReference type="InterPro" id="IPR016032">
    <property type="entry name" value="Sig_transdc_resp-reg_C-effctor"/>
</dbReference>
<evidence type="ECO:0000256" key="9">
    <source>
        <dbReference type="PROSITE-ProRule" id="PRU01091"/>
    </source>
</evidence>
<dbReference type="InterPro" id="IPR001867">
    <property type="entry name" value="OmpR/PhoB-type_DNA-bd"/>
</dbReference>
<dbReference type="GO" id="GO:0000976">
    <property type="term" value="F:transcription cis-regulatory region binding"/>
    <property type="evidence" value="ECO:0007669"/>
    <property type="project" value="TreeGrafter"/>
</dbReference>
<dbReference type="CDD" id="cd00383">
    <property type="entry name" value="trans_reg_C"/>
    <property type="match status" value="1"/>
</dbReference>
<dbReference type="RefSeq" id="WP_110390699.1">
    <property type="nucleotide sequence ID" value="NZ_CALCOA010000135.1"/>
</dbReference>
<name>A0A318L0Y4_9NEIS</name>
<dbReference type="SUPFAM" id="SSF46894">
    <property type="entry name" value="C-terminal effector domain of the bipartite response regulators"/>
    <property type="match status" value="1"/>
</dbReference>
<comment type="subcellular location">
    <subcellularLocation>
        <location evidence="1">Cytoplasm</location>
    </subcellularLocation>
</comment>
<keyword evidence="7" id="KW-0804">Transcription</keyword>
<keyword evidence="6 9" id="KW-0238">DNA-binding</keyword>
<dbReference type="SUPFAM" id="SSF52172">
    <property type="entry name" value="CheY-like"/>
    <property type="match status" value="1"/>
</dbReference>
<organism evidence="12 13">
    <name type="scientific">Rivihabitans pingtungensis</name>
    <dbReference type="NCBI Taxonomy" id="1054498"/>
    <lineage>
        <taxon>Bacteria</taxon>
        <taxon>Pseudomonadati</taxon>
        <taxon>Pseudomonadota</taxon>
        <taxon>Betaproteobacteria</taxon>
        <taxon>Neisseriales</taxon>
        <taxon>Aquaspirillaceae</taxon>
        <taxon>Rivihabitans</taxon>
    </lineage>
</organism>
<feature type="modified residue" description="4-aspartylphosphate" evidence="8">
    <location>
        <position position="52"/>
    </location>
</feature>
<keyword evidence="5" id="KW-0805">Transcription regulation</keyword>
<dbReference type="InterPro" id="IPR058124">
    <property type="entry name" value="CpxR-like_REC"/>
</dbReference>
<dbReference type="Gene3D" id="1.10.10.10">
    <property type="entry name" value="Winged helix-like DNA-binding domain superfamily/Winged helix DNA-binding domain"/>
    <property type="match status" value="1"/>
</dbReference>
<dbReference type="Pfam" id="PF00486">
    <property type="entry name" value="Trans_reg_C"/>
    <property type="match status" value="1"/>
</dbReference>
<proteinExistence type="predicted"/>
<evidence type="ECO:0000256" key="8">
    <source>
        <dbReference type="PROSITE-ProRule" id="PRU00169"/>
    </source>
</evidence>
<dbReference type="SMART" id="SM00862">
    <property type="entry name" value="Trans_reg_C"/>
    <property type="match status" value="1"/>
</dbReference>
<dbReference type="Gene3D" id="3.40.50.2300">
    <property type="match status" value="1"/>
</dbReference>
<keyword evidence="2" id="KW-0963">Cytoplasm</keyword>
<dbReference type="InterPro" id="IPR039420">
    <property type="entry name" value="WalR-like"/>
</dbReference>
<accession>A0A318L0Y4</accession>
<evidence type="ECO:0000256" key="6">
    <source>
        <dbReference type="ARBA" id="ARBA00023125"/>
    </source>
</evidence>
<dbReference type="CDD" id="cd17623">
    <property type="entry name" value="REC_OmpR_CpxR"/>
    <property type="match status" value="1"/>
</dbReference>